<evidence type="ECO:0000313" key="1">
    <source>
        <dbReference type="EMBL" id="KII60835.1"/>
    </source>
</evidence>
<dbReference type="AlphaFoldDB" id="A0A0C2M194"/>
<accession>A0A0C2M194</accession>
<organism evidence="1 2">
    <name type="scientific">Thelohanellus kitauei</name>
    <name type="common">Myxosporean</name>
    <dbReference type="NCBI Taxonomy" id="669202"/>
    <lineage>
        <taxon>Eukaryota</taxon>
        <taxon>Metazoa</taxon>
        <taxon>Cnidaria</taxon>
        <taxon>Myxozoa</taxon>
        <taxon>Myxosporea</taxon>
        <taxon>Bivalvulida</taxon>
        <taxon>Platysporina</taxon>
        <taxon>Myxobolidae</taxon>
        <taxon>Thelohanellus</taxon>
    </lineage>
</organism>
<keyword evidence="2" id="KW-1185">Reference proteome</keyword>
<name>A0A0C2M194_THEKT</name>
<gene>
    <name evidence="1" type="ORF">RF11_04602</name>
</gene>
<sequence>MNLPIKSDELEPGSSIKEYYIKCSESDNLSIQMEAADKLISYFTNNGQKNDVEFFITHFPNKLYEEFRLMSCEPRNVESYQEKRYLFFKIFPFLFRTYNQKVFENEKTCNIVDMFLKLIKTQEPIYYSNTMLFNISIEFCITHWPNRLLFIHENGLYHLCYYFKDYMKPSYEFMRLCENVYNLDIGQKSELLAPKIADCAIQIMTKCLTAPEVMYQKYLSLFCHMVHRLTFFEEIIINTSEFLNIMMSLFESWRRHLSCPDYWSYVSKIINGFLNGSKNKIQIDTIEKLVYICGIFSVNLREYLKKIVSKTFKLTKNKKQMLYVIHFTLIALPISEMNKYKWITRILNSLHDSFYQYFKRSSINNIPIENQLLIFTVYLKCPSMQKFDPSHYSDVFDHLLESLITNPCYSNTF</sequence>
<protein>
    <submittedName>
        <fullName evidence="1">Uncharacterized protein</fullName>
    </submittedName>
</protein>
<proteinExistence type="predicted"/>
<comment type="caution">
    <text evidence="1">The sequence shown here is derived from an EMBL/GenBank/DDBJ whole genome shotgun (WGS) entry which is preliminary data.</text>
</comment>
<evidence type="ECO:0000313" key="2">
    <source>
        <dbReference type="Proteomes" id="UP000031668"/>
    </source>
</evidence>
<dbReference type="EMBL" id="JWZT01005410">
    <property type="protein sequence ID" value="KII60835.1"/>
    <property type="molecule type" value="Genomic_DNA"/>
</dbReference>
<reference evidence="1 2" key="1">
    <citation type="journal article" date="2014" name="Genome Biol. Evol.">
        <title>The genome of the myxosporean Thelohanellus kitauei shows adaptations to nutrient acquisition within its fish host.</title>
        <authorList>
            <person name="Yang Y."/>
            <person name="Xiong J."/>
            <person name="Zhou Z."/>
            <person name="Huo F."/>
            <person name="Miao W."/>
            <person name="Ran C."/>
            <person name="Liu Y."/>
            <person name="Zhang J."/>
            <person name="Feng J."/>
            <person name="Wang M."/>
            <person name="Wang M."/>
            <person name="Wang L."/>
            <person name="Yao B."/>
        </authorList>
    </citation>
    <scope>NUCLEOTIDE SEQUENCE [LARGE SCALE GENOMIC DNA]</scope>
    <source>
        <strain evidence="1">Wuqing</strain>
    </source>
</reference>
<dbReference type="Proteomes" id="UP000031668">
    <property type="component" value="Unassembled WGS sequence"/>
</dbReference>